<protein>
    <submittedName>
        <fullName evidence="7">Pilus assembly protein</fullName>
    </submittedName>
</protein>
<dbReference type="EMBL" id="LUTP01000001">
    <property type="protein sequence ID" value="OSN08767.1"/>
    <property type="molecule type" value="Genomic_DNA"/>
</dbReference>
<dbReference type="GO" id="GO:0016020">
    <property type="term" value="C:membrane"/>
    <property type="evidence" value="ECO:0007669"/>
    <property type="project" value="UniProtKB-SubCell"/>
</dbReference>
<evidence type="ECO:0000313" key="8">
    <source>
        <dbReference type="Proteomes" id="UP000194020"/>
    </source>
</evidence>
<dbReference type="NCBIfam" id="NF007862">
    <property type="entry name" value="PRK10574.1"/>
    <property type="match status" value="1"/>
</dbReference>
<evidence type="ECO:0000256" key="5">
    <source>
        <dbReference type="ARBA" id="ARBA00022927"/>
    </source>
</evidence>
<keyword evidence="6" id="KW-0472">Membrane</keyword>
<keyword evidence="6" id="KW-0812">Transmembrane</keyword>
<dbReference type="NCBIfam" id="TIGR02532">
    <property type="entry name" value="IV_pilin_GFxxxE"/>
    <property type="match status" value="1"/>
</dbReference>
<evidence type="ECO:0000256" key="4">
    <source>
        <dbReference type="ARBA" id="ARBA00022481"/>
    </source>
</evidence>
<evidence type="ECO:0000313" key="7">
    <source>
        <dbReference type="EMBL" id="OSN08767.1"/>
    </source>
</evidence>
<dbReference type="GO" id="GO:0015031">
    <property type="term" value="P:protein transport"/>
    <property type="evidence" value="ECO:0007669"/>
    <property type="project" value="UniProtKB-KW"/>
</dbReference>
<comment type="subcellular location">
    <subcellularLocation>
        <location evidence="1">Membrane</location>
        <topology evidence="1">Single-pass membrane protein</topology>
    </subcellularLocation>
</comment>
<dbReference type="PANTHER" id="PTHR30093:SF34">
    <property type="entry name" value="PREPILIN PEPTIDASE-DEPENDENT PROTEIN D"/>
    <property type="match status" value="1"/>
</dbReference>
<keyword evidence="6" id="KW-1133">Transmembrane helix</keyword>
<reference evidence="7 8" key="1">
    <citation type="submission" date="2016-02" db="EMBL/GenBank/DDBJ databases">
        <title>Species-wide whole genome sequencing reveals diversity, host range in Lonsdalea quercina.</title>
        <authorList>
            <person name="Li Y."/>
        </authorList>
    </citation>
    <scope>NUCLEOTIDE SEQUENCE [LARGE SCALE GENOMIC DNA]</scope>
    <source>
        <strain evidence="7 8">LMG 26264</strain>
    </source>
</reference>
<dbReference type="Gene3D" id="3.30.700.10">
    <property type="entry name" value="Glycoprotein, Type 4 Pilin"/>
    <property type="match status" value="1"/>
</dbReference>
<evidence type="ECO:0000256" key="2">
    <source>
        <dbReference type="ARBA" id="ARBA00005233"/>
    </source>
</evidence>
<dbReference type="OrthoDB" id="5918848at2"/>
<keyword evidence="5" id="KW-0653">Protein transport</keyword>
<evidence type="ECO:0000256" key="6">
    <source>
        <dbReference type="SAM" id="Phobius"/>
    </source>
</evidence>
<dbReference type="Pfam" id="PF07963">
    <property type="entry name" value="N_methyl"/>
    <property type="match status" value="1"/>
</dbReference>
<keyword evidence="3" id="KW-0813">Transport</keyword>
<evidence type="ECO:0000256" key="1">
    <source>
        <dbReference type="ARBA" id="ARBA00004167"/>
    </source>
</evidence>
<dbReference type="InterPro" id="IPR012902">
    <property type="entry name" value="N_methyl_site"/>
</dbReference>
<accession>A0A1X3S2K8</accession>
<keyword evidence="4" id="KW-0488">Methylation</keyword>
<feature type="transmembrane region" description="Helical" evidence="6">
    <location>
        <begin position="6"/>
        <end position="29"/>
    </location>
</feature>
<dbReference type="PANTHER" id="PTHR30093">
    <property type="entry name" value="GENERAL SECRETION PATHWAY PROTEIN G"/>
    <property type="match status" value="1"/>
</dbReference>
<organism evidence="7 8">
    <name type="scientific">Lonsdalea iberica</name>
    <dbReference type="NCBI Taxonomy" id="1082703"/>
    <lineage>
        <taxon>Bacteria</taxon>
        <taxon>Pseudomonadati</taxon>
        <taxon>Pseudomonadota</taxon>
        <taxon>Gammaproteobacteria</taxon>
        <taxon>Enterobacterales</taxon>
        <taxon>Pectobacteriaceae</taxon>
        <taxon>Lonsdalea</taxon>
    </lineage>
</organism>
<gene>
    <name evidence="7" type="ORF">AU511_00755</name>
</gene>
<dbReference type="InterPro" id="IPR045584">
    <property type="entry name" value="Pilin-like"/>
</dbReference>
<proteinExistence type="inferred from homology"/>
<dbReference type="RefSeq" id="WP_094108450.1">
    <property type="nucleotide sequence ID" value="NZ_LUTP01000001.1"/>
</dbReference>
<dbReference type="GO" id="GO:0044096">
    <property type="term" value="C:type IV pilus"/>
    <property type="evidence" value="ECO:0007669"/>
    <property type="project" value="TreeGrafter"/>
</dbReference>
<dbReference type="SUPFAM" id="SSF54523">
    <property type="entry name" value="Pili subunits"/>
    <property type="match status" value="1"/>
</dbReference>
<sequence>MLQQGFTLIELMVVIVIIAVLSALGIPAYQGYLQKAAMTDMLQTAASYKMAVDLCGLSNADLALCNAGNQGIPAATATRYISQITVSQGVITLTGQSSLQGLRVVMTPTLESQTGSLSWTKNCLAETGADTLRQACLDVFRLDDASDAAG</sequence>
<dbReference type="GO" id="GO:0043107">
    <property type="term" value="P:type IV pilus-dependent motility"/>
    <property type="evidence" value="ECO:0007669"/>
    <property type="project" value="TreeGrafter"/>
</dbReference>
<comment type="caution">
    <text evidence="7">The sequence shown here is derived from an EMBL/GenBank/DDBJ whole genome shotgun (WGS) entry which is preliminary data.</text>
</comment>
<evidence type="ECO:0000256" key="3">
    <source>
        <dbReference type="ARBA" id="ARBA00022448"/>
    </source>
</evidence>
<dbReference type="PROSITE" id="PS00409">
    <property type="entry name" value="PROKAR_NTER_METHYL"/>
    <property type="match status" value="1"/>
</dbReference>
<dbReference type="Proteomes" id="UP000194020">
    <property type="component" value="Unassembled WGS sequence"/>
</dbReference>
<dbReference type="AlphaFoldDB" id="A0A1X3S2K8"/>
<name>A0A1X3S2K8_9GAMM</name>
<comment type="similarity">
    <text evidence="2">Belongs to the N-Me-Phe pilin family.</text>
</comment>